<comment type="caution">
    <text evidence="3">The sequence shown here is derived from an EMBL/GenBank/DDBJ whole genome shotgun (WGS) entry which is preliminary data.</text>
</comment>
<dbReference type="InterPro" id="IPR050190">
    <property type="entry name" value="UPF0213_domain"/>
</dbReference>
<protein>
    <submittedName>
        <fullName evidence="3">GIY-YIG nuclease family protein</fullName>
    </submittedName>
</protein>
<evidence type="ECO:0000313" key="4">
    <source>
        <dbReference type="Proteomes" id="UP000468531"/>
    </source>
</evidence>
<dbReference type="AlphaFoldDB" id="A0A6P1BG40"/>
<gene>
    <name evidence="3" type="ORF">FNJ47_16625</name>
</gene>
<dbReference type="PANTHER" id="PTHR34477">
    <property type="entry name" value="UPF0213 PROTEIN YHBQ"/>
    <property type="match status" value="1"/>
</dbReference>
<dbReference type="Gene3D" id="3.40.1440.10">
    <property type="entry name" value="GIY-YIG endonuclease"/>
    <property type="match status" value="1"/>
</dbReference>
<feature type="domain" description="GIY-YIG" evidence="2">
    <location>
        <begin position="5"/>
        <end position="81"/>
    </location>
</feature>
<dbReference type="RefSeq" id="WP_163154830.1">
    <property type="nucleotide sequence ID" value="NZ_VKHP01000058.1"/>
</dbReference>
<dbReference type="EMBL" id="VKHP01000058">
    <property type="protein sequence ID" value="NEU97417.1"/>
    <property type="molecule type" value="Genomic_DNA"/>
</dbReference>
<sequence length="97" mass="11585">MSTAGSYYVYILASRHHGTIYVGVTNDIRLRLELHRSGRGSKFVYKYRVFRLVHIEEFATPQEAIAREKQLKFWKRDWKIKLIEADNPDWNDRSDLI</sequence>
<organism evidence="3 4">
    <name type="scientific">Bradyrhizobium uaiense</name>
    <dbReference type="NCBI Taxonomy" id="2594946"/>
    <lineage>
        <taxon>Bacteria</taxon>
        <taxon>Pseudomonadati</taxon>
        <taxon>Pseudomonadota</taxon>
        <taxon>Alphaproteobacteria</taxon>
        <taxon>Hyphomicrobiales</taxon>
        <taxon>Nitrobacteraceae</taxon>
        <taxon>Bradyrhizobium</taxon>
    </lineage>
</organism>
<dbReference type="PANTHER" id="PTHR34477:SF5">
    <property type="entry name" value="BSL5627 PROTEIN"/>
    <property type="match status" value="1"/>
</dbReference>
<keyword evidence="4" id="KW-1185">Reference proteome</keyword>
<proteinExistence type="inferred from homology"/>
<dbReference type="InterPro" id="IPR000305">
    <property type="entry name" value="GIY-YIG_endonuc"/>
</dbReference>
<comment type="similarity">
    <text evidence="1">Belongs to the UPF0213 family.</text>
</comment>
<dbReference type="PROSITE" id="PS50164">
    <property type="entry name" value="GIY_YIG"/>
    <property type="match status" value="1"/>
</dbReference>
<evidence type="ECO:0000256" key="1">
    <source>
        <dbReference type="ARBA" id="ARBA00007435"/>
    </source>
</evidence>
<reference evidence="3 4" key="1">
    <citation type="journal article" date="2020" name="Arch. Microbiol.">
        <title>Bradyrhizobium uaiense sp. nov., a new highly efficient cowpea symbiont.</title>
        <authorList>
            <person name="Cabral Michel D."/>
            <person name="Azarias Guimaraes A."/>
            <person name="Martins da Costa E."/>
            <person name="Soares de Carvalho T."/>
            <person name="Balsanelli E."/>
            <person name="Willems A."/>
            <person name="Maltempi de Souza E."/>
            <person name="de Souza Moreira F.M."/>
        </authorList>
    </citation>
    <scope>NUCLEOTIDE SEQUENCE [LARGE SCALE GENOMIC DNA]</scope>
    <source>
        <strain evidence="3 4">UFLA 03-164</strain>
    </source>
</reference>
<dbReference type="SMART" id="SM00465">
    <property type="entry name" value="GIYc"/>
    <property type="match status" value="1"/>
</dbReference>
<dbReference type="Pfam" id="PF01541">
    <property type="entry name" value="GIY-YIG"/>
    <property type="match status" value="1"/>
</dbReference>
<name>A0A6P1BG40_9BRAD</name>
<evidence type="ECO:0000259" key="2">
    <source>
        <dbReference type="PROSITE" id="PS50164"/>
    </source>
</evidence>
<evidence type="ECO:0000313" key="3">
    <source>
        <dbReference type="EMBL" id="NEU97417.1"/>
    </source>
</evidence>
<accession>A0A6P1BG40</accession>
<dbReference type="Proteomes" id="UP000468531">
    <property type="component" value="Unassembled WGS sequence"/>
</dbReference>
<dbReference type="SUPFAM" id="SSF82771">
    <property type="entry name" value="GIY-YIG endonuclease"/>
    <property type="match status" value="1"/>
</dbReference>
<dbReference type="CDD" id="cd10448">
    <property type="entry name" value="GIY-YIG_unchar_3"/>
    <property type="match status" value="1"/>
</dbReference>
<dbReference type="InterPro" id="IPR035901">
    <property type="entry name" value="GIY-YIG_endonuc_sf"/>
</dbReference>